<keyword evidence="3" id="KW-1185">Reference proteome</keyword>
<name>A0A4Y6I5Z4_9MOLU</name>
<evidence type="ECO:0000256" key="1">
    <source>
        <dbReference type="SAM" id="SignalP"/>
    </source>
</evidence>
<sequence length="578" mass="69505">MTWKTKLLLSLPFLSLLSSSCNQQTNHQNLINIQKLESPIKNDLTHLKGLKSIYLPTLDSAKYSHIFKTEIQDHQKRVENIIKDSEYIDLDINSLTQKDNYKELMNSKIWTKIISYNLYSFYLEKYWNYLDFLAKYNFKPLFDLQENNLKIVNSTETNDITKYIDTHFIINEWKNQKSQKRSDYITTNTNSEIMKIINESKKAENYKHNHFDDYDYWLPEVEEEKTINDLLPFYFLPDTFMYDNLNNSTEALAYLRNLENNLLKYQFNTVETKQYTPLTPIINDQSLLLNELNDWQNKPFGLWKYHAVIPTFKGYKFTSNNSENDTIEYFIDLNIPKNQQQNINNYWFKHSSNDPNAIYKISVNQFSFAYLPDFLTYQEYVDKYKEKWLSLDWWNYNVQNKIKSINAQLNDRPEAKKYFAQKIQDFNSLGETSKNVDYYWWTSLYKNNTYDLDFYSNNSMNNSYLSNNYDLNNNYHTSIKISVPKDQKPQNLMLYGININNYEIVNLKVISNERKNFYQSSDKLKHFKNSKNLNEPILLESPRRFNPFFKHVWNDDDGYDRHLYWDNENLGLVLDKIR</sequence>
<proteinExistence type="predicted"/>
<protein>
    <recommendedName>
        <fullName evidence="4">Lipoprotein</fullName>
    </recommendedName>
</protein>
<dbReference type="Proteomes" id="UP000315201">
    <property type="component" value="Chromosome"/>
</dbReference>
<dbReference type="RefSeq" id="WP_208664796.1">
    <property type="nucleotide sequence ID" value="NZ_CP041147.1"/>
</dbReference>
<organism evidence="2 3">
    <name type="scientific">Mycoplasma nasistruthionis</name>
    <dbReference type="NCBI Taxonomy" id="353852"/>
    <lineage>
        <taxon>Bacteria</taxon>
        <taxon>Bacillati</taxon>
        <taxon>Mycoplasmatota</taxon>
        <taxon>Mollicutes</taxon>
        <taxon>Mycoplasmataceae</taxon>
        <taxon>Mycoplasma</taxon>
    </lineage>
</organism>
<dbReference type="EMBL" id="CP041147">
    <property type="protein sequence ID" value="QDF64727.1"/>
    <property type="molecule type" value="Genomic_DNA"/>
</dbReference>
<accession>A0A4Y6I5Z4</accession>
<gene>
    <name evidence="2" type="ORF">FIV53_00060</name>
</gene>
<evidence type="ECO:0000313" key="2">
    <source>
        <dbReference type="EMBL" id="QDF64727.1"/>
    </source>
</evidence>
<feature type="chain" id="PRO_5021197008" description="Lipoprotein" evidence="1">
    <location>
        <begin position="24"/>
        <end position="578"/>
    </location>
</feature>
<evidence type="ECO:0000313" key="3">
    <source>
        <dbReference type="Proteomes" id="UP000315201"/>
    </source>
</evidence>
<evidence type="ECO:0008006" key="4">
    <source>
        <dbReference type="Google" id="ProtNLM"/>
    </source>
</evidence>
<reference evidence="2 3" key="1">
    <citation type="submission" date="2019-06" db="EMBL/GenBank/DDBJ databases">
        <title>Mycoplasma nasistruthionis sp. nov. str Ms03.</title>
        <authorList>
            <person name="Botes A."/>
        </authorList>
    </citation>
    <scope>NUCLEOTIDE SEQUENCE [LARGE SCALE GENOMIC DNA]</scope>
    <source>
        <strain evidence="2 3">Ms03</strain>
    </source>
</reference>
<dbReference type="AlphaFoldDB" id="A0A4Y6I5Z4"/>
<keyword evidence="1" id="KW-0732">Signal</keyword>
<dbReference type="PROSITE" id="PS51257">
    <property type="entry name" value="PROKAR_LIPOPROTEIN"/>
    <property type="match status" value="1"/>
</dbReference>
<feature type="signal peptide" evidence="1">
    <location>
        <begin position="1"/>
        <end position="23"/>
    </location>
</feature>